<dbReference type="Proteomes" id="UP000235584">
    <property type="component" value="Chromosome"/>
</dbReference>
<dbReference type="GO" id="GO:0008168">
    <property type="term" value="F:methyltransferase activity"/>
    <property type="evidence" value="ECO:0007669"/>
    <property type="project" value="UniProtKB-KW"/>
</dbReference>
<keyword evidence="2" id="KW-1185">Reference proteome</keyword>
<proteinExistence type="predicted"/>
<reference evidence="1 2" key="1">
    <citation type="submission" date="2018-01" db="EMBL/GenBank/DDBJ databases">
        <title>Complete genome sequence of Bacteriovorax stolpii DSM12778.</title>
        <authorList>
            <person name="Tang B."/>
            <person name="Chang J."/>
        </authorList>
    </citation>
    <scope>NUCLEOTIDE SEQUENCE [LARGE SCALE GENOMIC DNA]</scope>
    <source>
        <strain evidence="1 2">DSM 12778</strain>
    </source>
</reference>
<dbReference type="InterPro" id="IPR029063">
    <property type="entry name" value="SAM-dependent_MTases_sf"/>
</dbReference>
<name>A0A2K9NWK3_BACTC</name>
<protein>
    <submittedName>
        <fullName evidence="1">SAM-dependent methyltransferase</fullName>
    </submittedName>
</protein>
<dbReference type="RefSeq" id="WP_102245181.1">
    <property type="nucleotide sequence ID" value="NZ_CP025704.1"/>
</dbReference>
<gene>
    <name evidence="1" type="ORF">C0V70_17630</name>
</gene>
<evidence type="ECO:0000313" key="1">
    <source>
        <dbReference type="EMBL" id="AUN99892.1"/>
    </source>
</evidence>
<dbReference type="SUPFAM" id="SSF53335">
    <property type="entry name" value="S-adenosyl-L-methionine-dependent methyltransferases"/>
    <property type="match status" value="1"/>
</dbReference>
<dbReference type="GO" id="GO:0032259">
    <property type="term" value="P:methylation"/>
    <property type="evidence" value="ECO:0007669"/>
    <property type="project" value="UniProtKB-KW"/>
</dbReference>
<dbReference type="OrthoDB" id="8064566at2"/>
<dbReference type="KEGG" id="bsto:C0V70_17630"/>
<dbReference type="AlphaFoldDB" id="A0A2K9NWK3"/>
<evidence type="ECO:0000313" key="2">
    <source>
        <dbReference type="Proteomes" id="UP000235584"/>
    </source>
</evidence>
<organism evidence="1 2">
    <name type="scientific">Bacteriovorax stolpii</name>
    <name type="common">Bdellovibrio stolpii</name>
    <dbReference type="NCBI Taxonomy" id="960"/>
    <lineage>
        <taxon>Bacteria</taxon>
        <taxon>Pseudomonadati</taxon>
        <taxon>Bdellovibrionota</taxon>
        <taxon>Bacteriovoracia</taxon>
        <taxon>Bacteriovoracales</taxon>
        <taxon>Bacteriovoracaceae</taxon>
        <taxon>Bacteriovorax</taxon>
    </lineage>
</organism>
<keyword evidence="1" id="KW-0489">Methyltransferase</keyword>
<accession>A0A2K9NWK3</accession>
<dbReference type="EMBL" id="CP025704">
    <property type="protein sequence ID" value="AUN99892.1"/>
    <property type="molecule type" value="Genomic_DNA"/>
</dbReference>
<keyword evidence="1" id="KW-0808">Transferase</keyword>
<sequence length="207" mass="23522">MEKEPLAPMMSAIIHFTNALYDPQCFELIKKEEIRDVLSKGQLESKMWLLSEFKQIFKNNPHLDNLKTIVVGGWIGILARALNESDKRITADTVDIDPNATTIARLTLDLDRGKAFTMDMFDLDYRSYQCVVNTSTEHILNLKAWSDNLPKGTFVVAQNNNGHKISGHVNCVNSSEELEKLLGLSEIYYTGTKAFSLYDRFMVIGRK</sequence>